<dbReference type="Pfam" id="PF00144">
    <property type="entry name" value="Beta-lactamase"/>
    <property type="match status" value="1"/>
</dbReference>
<feature type="domain" description="SLH" evidence="2">
    <location>
        <begin position="473"/>
        <end position="530"/>
    </location>
</feature>
<dbReference type="InterPro" id="IPR001119">
    <property type="entry name" value="SLH_dom"/>
</dbReference>
<dbReference type="InterPro" id="IPR050491">
    <property type="entry name" value="AmpC-like"/>
</dbReference>
<comment type="caution">
    <text evidence="3">The sequence shown here is derived from an EMBL/GenBank/DDBJ whole genome shotgun (WGS) entry which is preliminary data.</text>
</comment>
<dbReference type="PANTHER" id="PTHR46825">
    <property type="entry name" value="D-ALANYL-D-ALANINE-CARBOXYPEPTIDASE/ENDOPEPTIDASE AMPH"/>
    <property type="match status" value="1"/>
</dbReference>
<evidence type="ECO:0000313" key="3">
    <source>
        <dbReference type="EMBL" id="OMD40649.1"/>
    </source>
</evidence>
<dbReference type="PROSITE" id="PS51272">
    <property type="entry name" value="SLH"/>
    <property type="match status" value="2"/>
</dbReference>
<dbReference type="EMBL" id="MPTB01000050">
    <property type="protein sequence ID" value="OMD40649.1"/>
    <property type="molecule type" value="Genomic_DNA"/>
</dbReference>
<sequence length="654" mass="72523">MMKKILGLALATLLILPSTALAKAEPVQRSDAKLEQADVKEFTNQFFKQKEIQEQLVGAAVVVVKDGKILLNQGYGYADVAAKKPFDADKTVFRLASVSKLLTSVGIMQLAEAGKVDLNKDIQGYLPHLQIPNKTGSPLTLKHLMTNTSGFDLGGSADPAKAYSLEEYVKVTVPTVTRKPGEAYRYNNYGFSLLGYIIEQTSGSTFEEYMKKGLFEPLGMDNSNVLFNSEVKKAIATPYDITLKPAAQIPNIPDSGPEGGMFSTGSDMAKFLQAMVNYGQQGSKRILTKDSVLEMEKNSVTIHPDIPGSGYGLETIYPSSYNGYTVVEKGGDLPGFHSNLWLLPEEKTGIFIVFNSDKGNLRAPFFEQFMNRYFPDKGISPVIKTPKPTQEQLHPFEGLYRDLRMPGWTYNIKAGDGTLMVSDPRGEHVLRQSKDMLFYDEEGVPAGFKADKDGNMEYFSYNKEGSWSEKLPEPAKYSDVPEDHPYAKYIYELVQLGVIQQDQDTFKPEEPLARGKFIAQLFKFTDFPLSSTPSQFSDTKGHPYEAVIQTAVESGVVSGFSDGSFRPDEPVTREQAATIIWRLVKQNLMVEPVKAELSEDVSPWASEGVQFVVGLHLYGPDVATTNGTVQYRPKDMLLNQESAVLMGLLFQNLF</sequence>
<evidence type="ECO:0000256" key="1">
    <source>
        <dbReference type="SAM" id="SignalP"/>
    </source>
</evidence>
<accession>A0ABX3GYL2</accession>
<evidence type="ECO:0000313" key="4">
    <source>
        <dbReference type="Proteomes" id="UP000187412"/>
    </source>
</evidence>
<proteinExistence type="predicted"/>
<keyword evidence="4" id="KW-1185">Reference proteome</keyword>
<dbReference type="PANTHER" id="PTHR46825:SF9">
    <property type="entry name" value="BETA-LACTAMASE-RELATED DOMAIN-CONTAINING PROTEIN"/>
    <property type="match status" value="1"/>
</dbReference>
<dbReference type="InterPro" id="IPR012338">
    <property type="entry name" value="Beta-lactam/transpept-like"/>
</dbReference>
<dbReference type="Gene3D" id="3.40.710.10">
    <property type="entry name" value="DD-peptidase/beta-lactamase superfamily"/>
    <property type="match status" value="1"/>
</dbReference>
<dbReference type="InterPro" id="IPR001466">
    <property type="entry name" value="Beta-lactam-related"/>
</dbReference>
<gene>
    <name evidence="3" type="ORF">BSK56_28475</name>
</gene>
<evidence type="ECO:0000259" key="2">
    <source>
        <dbReference type="PROSITE" id="PS51272"/>
    </source>
</evidence>
<name>A0ABX3GYL2_PAEBO</name>
<keyword evidence="1" id="KW-0732">Signal</keyword>
<reference evidence="3 4" key="1">
    <citation type="submission" date="2016-10" db="EMBL/GenBank/DDBJ databases">
        <title>Paenibacillus species isolates.</title>
        <authorList>
            <person name="Beno S.M."/>
        </authorList>
    </citation>
    <scope>NUCLEOTIDE SEQUENCE [LARGE SCALE GENOMIC DNA]</scope>
    <source>
        <strain evidence="3 4">FSL H7-0744</strain>
    </source>
</reference>
<feature type="domain" description="SLH" evidence="2">
    <location>
        <begin position="531"/>
        <end position="594"/>
    </location>
</feature>
<feature type="signal peptide" evidence="1">
    <location>
        <begin position="1"/>
        <end position="22"/>
    </location>
</feature>
<feature type="chain" id="PRO_5046207716" description="SLH domain-containing protein" evidence="1">
    <location>
        <begin position="23"/>
        <end position="654"/>
    </location>
</feature>
<dbReference type="Proteomes" id="UP000187412">
    <property type="component" value="Unassembled WGS sequence"/>
</dbReference>
<protein>
    <recommendedName>
        <fullName evidence="2">SLH domain-containing protein</fullName>
    </recommendedName>
</protein>
<dbReference type="Pfam" id="PF00395">
    <property type="entry name" value="SLH"/>
    <property type="match status" value="2"/>
</dbReference>
<dbReference type="RefSeq" id="WP_076113808.1">
    <property type="nucleotide sequence ID" value="NZ_MPTB01000050.1"/>
</dbReference>
<dbReference type="SUPFAM" id="SSF56601">
    <property type="entry name" value="beta-lactamase/transpeptidase-like"/>
    <property type="match status" value="1"/>
</dbReference>
<organism evidence="3 4">
    <name type="scientific">Paenibacillus borealis</name>
    <dbReference type="NCBI Taxonomy" id="160799"/>
    <lineage>
        <taxon>Bacteria</taxon>
        <taxon>Bacillati</taxon>
        <taxon>Bacillota</taxon>
        <taxon>Bacilli</taxon>
        <taxon>Bacillales</taxon>
        <taxon>Paenibacillaceae</taxon>
        <taxon>Paenibacillus</taxon>
    </lineage>
</organism>